<sequence>MNSIRKLSCFGTGSSIYSGKCLSSTQQKGLPQRTLWTMNGLIWAYWMMVLQLIIIPKDSGCSRSTFLFFFSHLLLVPFFFFFNSSFSFSGF</sequence>
<accession>C8ZCV2</accession>
<keyword evidence="1" id="KW-0472">Membrane</keyword>
<dbReference type="EMBL" id="FN393078">
    <property type="protein sequence ID" value="CAY81218.1"/>
    <property type="molecule type" value="Genomic_DNA"/>
</dbReference>
<keyword evidence="1" id="KW-0812">Transmembrane</keyword>
<reference evidence="2" key="1">
    <citation type="journal article" date="2009" name="Proc. Natl. Acad. Sci. U.S.A.">
        <title>Eukaryote-to-eukaryote gene transfer events revealed by the genome sequence of the wine yeast Saccharomyces cerevisiae EC1118.</title>
        <authorList>
            <person name="Novo M."/>
            <person name="Bigey F."/>
            <person name="Beyne E."/>
            <person name="Galeote V."/>
            <person name="Gavory F."/>
            <person name="Mallet S."/>
            <person name="Cambot B."/>
            <person name="Legras J.L."/>
            <person name="Wincker P."/>
            <person name="Casaregola S."/>
            <person name="Dequin S."/>
        </authorList>
    </citation>
    <scope>NUCLEOTIDE SEQUENCE [LARGE SCALE GENOMIC DNA]</scope>
    <source>
        <strain evidence="2">Lalvin EC1118</strain>
        <strain>Lalvin EC1118 / Prise de mousse</strain>
    </source>
</reference>
<feature type="transmembrane region" description="Helical" evidence="1">
    <location>
        <begin position="66"/>
        <end position="86"/>
    </location>
</feature>
<protein>
    <submittedName>
        <fullName evidence="2">EC1118_1L10_0463p</fullName>
    </submittedName>
</protein>
<dbReference type="AlphaFoldDB" id="C8ZCV2"/>
<gene>
    <name evidence="2" type="ORF">EC1118_1L10_0463g</name>
</gene>
<name>C8ZCV2_YEAS8</name>
<keyword evidence="1" id="KW-1133">Transmembrane helix</keyword>
<evidence type="ECO:0000256" key="1">
    <source>
        <dbReference type="SAM" id="Phobius"/>
    </source>
</evidence>
<dbReference type="HOGENOM" id="CLU_2428754_0_0_1"/>
<proteinExistence type="predicted"/>
<evidence type="ECO:0000313" key="2">
    <source>
        <dbReference type="EMBL" id="CAY81218.1"/>
    </source>
</evidence>
<organism evidence="2">
    <name type="scientific">Saccharomyces cerevisiae (strain Lalvin EC1118 / Prise de mousse)</name>
    <name type="common">Baker's yeast</name>
    <dbReference type="NCBI Taxonomy" id="643680"/>
    <lineage>
        <taxon>Eukaryota</taxon>
        <taxon>Fungi</taxon>
        <taxon>Dikarya</taxon>
        <taxon>Ascomycota</taxon>
        <taxon>Saccharomycotina</taxon>
        <taxon>Saccharomycetes</taxon>
        <taxon>Saccharomycetales</taxon>
        <taxon>Saccharomycetaceae</taxon>
        <taxon>Saccharomyces</taxon>
    </lineage>
</organism>
<feature type="transmembrane region" description="Helical" evidence="1">
    <location>
        <begin position="35"/>
        <end position="54"/>
    </location>
</feature>